<reference evidence="1" key="1">
    <citation type="submission" date="2021-02" db="EMBL/GenBank/DDBJ databases">
        <authorList>
            <person name="Nowell W R."/>
        </authorList>
    </citation>
    <scope>NUCLEOTIDE SEQUENCE</scope>
</reference>
<accession>A0A8S3BU32</accession>
<gene>
    <name evidence="1" type="ORF">GIL414_LOCUS48694</name>
</gene>
<organism evidence="1 2">
    <name type="scientific">Rotaria magnacalcarata</name>
    <dbReference type="NCBI Taxonomy" id="392030"/>
    <lineage>
        <taxon>Eukaryota</taxon>
        <taxon>Metazoa</taxon>
        <taxon>Spiralia</taxon>
        <taxon>Gnathifera</taxon>
        <taxon>Rotifera</taxon>
        <taxon>Eurotatoria</taxon>
        <taxon>Bdelloidea</taxon>
        <taxon>Philodinida</taxon>
        <taxon>Philodinidae</taxon>
        <taxon>Rotaria</taxon>
    </lineage>
</organism>
<dbReference type="Proteomes" id="UP000681720">
    <property type="component" value="Unassembled WGS sequence"/>
</dbReference>
<dbReference type="EMBL" id="CAJOBJ010158439">
    <property type="protein sequence ID" value="CAF4836143.1"/>
    <property type="molecule type" value="Genomic_DNA"/>
</dbReference>
<feature type="non-terminal residue" evidence="1">
    <location>
        <position position="1"/>
    </location>
</feature>
<name>A0A8S3BU32_9BILA</name>
<dbReference type="AlphaFoldDB" id="A0A8S3BU32"/>
<proteinExistence type="predicted"/>
<sequence length="52" mass="6005">YARILTRQISAKNNESLGQPIDLKALDLLKEDQIVQLYDLYTEIKKSSQPNK</sequence>
<protein>
    <submittedName>
        <fullName evidence="1">Uncharacterized protein</fullName>
    </submittedName>
</protein>
<comment type="caution">
    <text evidence="1">The sequence shown here is derived from an EMBL/GenBank/DDBJ whole genome shotgun (WGS) entry which is preliminary data.</text>
</comment>
<evidence type="ECO:0000313" key="1">
    <source>
        <dbReference type="EMBL" id="CAF4836143.1"/>
    </source>
</evidence>
<evidence type="ECO:0000313" key="2">
    <source>
        <dbReference type="Proteomes" id="UP000681720"/>
    </source>
</evidence>